<accession>A0A813XW66</accession>
<dbReference type="InterPro" id="IPR018958">
    <property type="entry name" value="Knr4/Smi1-like_dom"/>
</dbReference>
<organism evidence="2 3">
    <name type="scientific">Adineta steineri</name>
    <dbReference type="NCBI Taxonomy" id="433720"/>
    <lineage>
        <taxon>Eukaryota</taxon>
        <taxon>Metazoa</taxon>
        <taxon>Spiralia</taxon>
        <taxon>Gnathifera</taxon>
        <taxon>Rotifera</taxon>
        <taxon>Eurotatoria</taxon>
        <taxon>Bdelloidea</taxon>
        <taxon>Adinetida</taxon>
        <taxon>Adinetidae</taxon>
        <taxon>Adineta</taxon>
    </lineage>
</organism>
<reference evidence="2" key="1">
    <citation type="submission" date="2021-02" db="EMBL/GenBank/DDBJ databases">
        <authorList>
            <person name="Nowell W R."/>
        </authorList>
    </citation>
    <scope>NUCLEOTIDE SEQUENCE</scope>
</reference>
<dbReference type="EMBL" id="CAJNOM010000035">
    <property type="protein sequence ID" value="CAF0873967.1"/>
    <property type="molecule type" value="Genomic_DNA"/>
</dbReference>
<evidence type="ECO:0000313" key="2">
    <source>
        <dbReference type="EMBL" id="CAF0873967.1"/>
    </source>
</evidence>
<proteinExistence type="predicted"/>
<sequence>MSVSESFTRIESWLSKNAPNVLRQLNKSTVTNDELNKAESILGAKFPPSVREAYTHYNGESTESTGLFGSWRWLPLNEIIEWNNEQKQNVQKYKLVDFKPSFMIPLLELTTTHSDLRYVETSGDDGKEETPVIEWNHNQPTRDIKYGSFENYLSTFAERLELGEYNPDSNDPDKAHGLVLKN</sequence>
<gene>
    <name evidence="2" type="ORF">QVE165_LOCUS8049</name>
</gene>
<dbReference type="InterPro" id="IPR037883">
    <property type="entry name" value="Knr4/Smi1-like_sf"/>
</dbReference>
<name>A0A813XW66_9BILA</name>
<dbReference type="Pfam" id="PF09346">
    <property type="entry name" value="SMI1_KNR4"/>
    <property type="match status" value="1"/>
</dbReference>
<evidence type="ECO:0000259" key="1">
    <source>
        <dbReference type="Pfam" id="PF09346"/>
    </source>
</evidence>
<feature type="domain" description="Knr4/Smi1-like" evidence="1">
    <location>
        <begin position="30"/>
        <end position="154"/>
    </location>
</feature>
<comment type="caution">
    <text evidence="2">The sequence shown here is derived from an EMBL/GenBank/DDBJ whole genome shotgun (WGS) entry which is preliminary data.</text>
</comment>
<dbReference type="PANTHER" id="PTHR47432:SF1">
    <property type="entry name" value="CELL WALL ASSEMBLY REGULATOR SMI1"/>
    <property type="match status" value="1"/>
</dbReference>
<dbReference type="Gene3D" id="3.40.1580.10">
    <property type="entry name" value="SMI1/KNR4-like"/>
    <property type="match status" value="1"/>
</dbReference>
<evidence type="ECO:0000313" key="3">
    <source>
        <dbReference type="Proteomes" id="UP000663832"/>
    </source>
</evidence>
<dbReference type="InterPro" id="IPR051873">
    <property type="entry name" value="KNR4/SMI1_regulator"/>
</dbReference>
<dbReference type="OrthoDB" id="2305498at2759"/>
<dbReference type="AlphaFoldDB" id="A0A813XW66"/>
<keyword evidence="3" id="KW-1185">Reference proteome</keyword>
<dbReference type="SUPFAM" id="SSF160631">
    <property type="entry name" value="SMI1/KNR4-like"/>
    <property type="match status" value="1"/>
</dbReference>
<dbReference type="PANTHER" id="PTHR47432">
    <property type="entry name" value="CELL WALL ASSEMBLY REGULATOR SMI1"/>
    <property type="match status" value="1"/>
</dbReference>
<dbReference type="Proteomes" id="UP000663832">
    <property type="component" value="Unassembled WGS sequence"/>
</dbReference>
<protein>
    <recommendedName>
        <fullName evidence="1">Knr4/Smi1-like domain-containing protein</fullName>
    </recommendedName>
</protein>